<dbReference type="Gene3D" id="3.30.9.10">
    <property type="entry name" value="D-Amino Acid Oxidase, subunit A, domain 2"/>
    <property type="match status" value="1"/>
</dbReference>
<dbReference type="RefSeq" id="WP_134121933.1">
    <property type="nucleotide sequence ID" value="NZ_SODF01000002.1"/>
</dbReference>
<dbReference type="InterPro" id="IPR036188">
    <property type="entry name" value="FAD/NAD-bd_sf"/>
</dbReference>
<dbReference type="SUPFAM" id="SSF54373">
    <property type="entry name" value="FAD-linked reductases, C-terminal domain"/>
    <property type="match status" value="1"/>
</dbReference>
<keyword evidence="4" id="KW-1185">Reference proteome</keyword>
<evidence type="ECO:0000313" key="3">
    <source>
        <dbReference type="EMBL" id="TDW19025.1"/>
    </source>
</evidence>
<comment type="caution">
    <text evidence="3">The sequence shown here is derived from an EMBL/GenBank/DDBJ whole genome shotgun (WGS) entry which is preliminary data.</text>
</comment>
<reference evidence="3 4" key="1">
    <citation type="submission" date="2019-03" db="EMBL/GenBank/DDBJ databases">
        <title>Genomic Encyclopedia of Type Strains, Phase III (KMG-III): the genomes of soil and plant-associated and newly described type strains.</title>
        <authorList>
            <person name="Whitman W."/>
        </authorList>
    </citation>
    <scope>NUCLEOTIDE SEQUENCE [LARGE SCALE GENOMIC DNA]</scope>
    <source>
        <strain evidence="3 4">VKM Ac-2570</strain>
    </source>
</reference>
<feature type="domain" description="FAD dependent oxidoreductase" evidence="2">
    <location>
        <begin position="12"/>
        <end position="357"/>
    </location>
</feature>
<dbReference type="GO" id="GO:0005737">
    <property type="term" value="C:cytoplasm"/>
    <property type="evidence" value="ECO:0007669"/>
    <property type="project" value="TreeGrafter"/>
</dbReference>
<dbReference type="SUPFAM" id="SSF51905">
    <property type="entry name" value="FAD/NAD(P)-binding domain"/>
    <property type="match status" value="1"/>
</dbReference>
<dbReference type="OrthoDB" id="9806452at2"/>
<gene>
    <name evidence="3" type="ORF">EV650_5628</name>
</gene>
<dbReference type="Gene3D" id="3.50.50.60">
    <property type="entry name" value="FAD/NAD(P)-binding domain"/>
    <property type="match status" value="1"/>
</dbReference>
<dbReference type="AlphaFoldDB" id="A0A4R7ZNF4"/>
<dbReference type="Proteomes" id="UP000295447">
    <property type="component" value="Unassembled WGS sequence"/>
</dbReference>
<organism evidence="3 4">
    <name type="scientific">Kribbella kalugense</name>
    <dbReference type="NCBI Taxonomy" id="2512221"/>
    <lineage>
        <taxon>Bacteria</taxon>
        <taxon>Bacillati</taxon>
        <taxon>Actinomycetota</taxon>
        <taxon>Actinomycetes</taxon>
        <taxon>Propionibacteriales</taxon>
        <taxon>Kribbellaceae</taxon>
        <taxon>Kribbella</taxon>
    </lineage>
</organism>
<dbReference type="Pfam" id="PF01266">
    <property type="entry name" value="DAO"/>
    <property type="match status" value="1"/>
</dbReference>
<evidence type="ECO:0000313" key="4">
    <source>
        <dbReference type="Proteomes" id="UP000295447"/>
    </source>
</evidence>
<dbReference type="EMBL" id="SODF01000002">
    <property type="protein sequence ID" value="TDW19025.1"/>
    <property type="molecule type" value="Genomic_DNA"/>
</dbReference>
<dbReference type="PANTHER" id="PTHR13847">
    <property type="entry name" value="SARCOSINE DEHYDROGENASE-RELATED"/>
    <property type="match status" value="1"/>
</dbReference>
<name>A0A4R7ZNF4_9ACTN</name>
<evidence type="ECO:0000256" key="1">
    <source>
        <dbReference type="ARBA" id="ARBA00023002"/>
    </source>
</evidence>
<proteinExistence type="predicted"/>
<protein>
    <submittedName>
        <fullName evidence="3">Sarcosine oxidase subunit beta</fullName>
    </submittedName>
</protein>
<dbReference type="PANTHER" id="PTHR13847:SF287">
    <property type="entry name" value="FAD-DEPENDENT OXIDOREDUCTASE DOMAIN-CONTAINING PROTEIN 1"/>
    <property type="match status" value="1"/>
</dbReference>
<sequence length="387" mass="40688">MTTPAALPESADVVIVGGGVMGTSIAFHLAEAGVERVLLLEKDQLGSGSTCKAAGGVRANFSDSVNIALGARSLEAFAAFGERPGQEIDLHQVGYLFLLETAEQVDQFRESTHLQNMLGQPTRMISVDEAVALAPIVAPDGLLGACFSPTGGHCTPESVVLGYATAARRLGATLVTGCEVRDIDAVSNNVTAVRTSSGIVRTGAVICAAGAWAADLAAMVGVNLPVTPLRRQIVVTEAIPALPAGLPMTIDFGSTFYFHREGPGLLVGMSDPDEQPGFHLDRTDTWIPRLTSVMARRAPALLDVGMTGGWAGLYEVTPDHNALIGEASGVSRFLYATGFSGHGFLQGPAVGEVIRDLYLGREPFVDISPLDARRFQYSATRAERNVV</sequence>
<accession>A0A4R7ZNF4</accession>
<keyword evidence="1" id="KW-0560">Oxidoreductase</keyword>
<evidence type="ECO:0000259" key="2">
    <source>
        <dbReference type="Pfam" id="PF01266"/>
    </source>
</evidence>
<dbReference type="GO" id="GO:0016491">
    <property type="term" value="F:oxidoreductase activity"/>
    <property type="evidence" value="ECO:0007669"/>
    <property type="project" value="UniProtKB-KW"/>
</dbReference>
<dbReference type="InterPro" id="IPR006076">
    <property type="entry name" value="FAD-dep_OxRdtase"/>
</dbReference>